<comment type="caution">
    <text evidence="3">The sequence shown here is derived from an EMBL/GenBank/DDBJ whole genome shotgun (WGS) entry which is preliminary data.</text>
</comment>
<dbReference type="PANTHER" id="PTHR47022:SF1">
    <property type="entry name" value="BTB AND MATH DOMAIN-CONTAINING PROTEIN 36-RELATED"/>
    <property type="match status" value="1"/>
</dbReference>
<feature type="compositionally biased region" description="Basic and acidic residues" evidence="1">
    <location>
        <begin position="9"/>
        <end position="25"/>
    </location>
</feature>
<evidence type="ECO:0000313" key="4">
    <source>
        <dbReference type="Proteomes" id="UP001432322"/>
    </source>
</evidence>
<reference evidence="3" key="1">
    <citation type="submission" date="2023-10" db="EMBL/GenBank/DDBJ databases">
        <title>Genome assembly of Pristionchus species.</title>
        <authorList>
            <person name="Yoshida K."/>
            <person name="Sommer R.J."/>
        </authorList>
    </citation>
    <scope>NUCLEOTIDE SEQUENCE</scope>
    <source>
        <strain evidence="3">RS5133</strain>
    </source>
</reference>
<dbReference type="Gene3D" id="3.30.710.10">
    <property type="entry name" value="Potassium Channel Kv1.1, Chain A"/>
    <property type="match status" value="1"/>
</dbReference>
<evidence type="ECO:0000259" key="2">
    <source>
        <dbReference type="PROSITE" id="PS50097"/>
    </source>
</evidence>
<keyword evidence="4" id="KW-1185">Reference proteome</keyword>
<dbReference type="PANTHER" id="PTHR47022">
    <property type="entry name" value="BTB AND MATH DOMAIN-CONTAINING PROTEIN 36-RELATED"/>
    <property type="match status" value="1"/>
</dbReference>
<organism evidence="3 4">
    <name type="scientific">Pristionchus fissidentatus</name>
    <dbReference type="NCBI Taxonomy" id="1538716"/>
    <lineage>
        <taxon>Eukaryota</taxon>
        <taxon>Metazoa</taxon>
        <taxon>Ecdysozoa</taxon>
        <taxon>Nematoda</taxon>
        <taxon>Chromadorea</taxon>
        <taxon>Rhabditida</taxon>
        <taxon>Rhabditina</taxon>
        <taxon>Diplogasteromorpha</taxon>
        <taxon>Diplogasteroidea</taxon>
        <taxon>Neodiplogasteridae</taxon>
        <taxon>Pristionchus</taxon>
    </lineage>
</organism>
<gene>
    <name evidence="3" type="ORF">PFISCL1PPCAC_21046</name>
</gene>
<proteinExistence type="predicted"/>
<dbReference type="Gene3D" id="2.60.210.10">
    <property type="entry name" value="Apoptosis, Tumor Necrosis Factor Receptor Associated Protein 2, Chain A"/>
    <property type="match status" value="1"/>
</dbReference>
<dbReference type="SUPFAM" id="SSF54695">
    <property type="entry name" value="POZ domain"/>
    <property type="match status" value="1"/>
</dbReference>
<dbReference type="InterPro" id="IPR008974">
    <property type="entry name" value="TRAF-like"/>
</dbReference>
<evidence type="ECO:0000256" key="1">
    <source>
        <dbReference type="SAM" id="MobiDB-lite"/>
    </source>
</evidence>
<dbReference type="AlphaFoldDB" id="A0AAV5WCM1"/>
<dbReference type="Pfam" id="PF00651">
    <property type="entry name" value="BTB"/>
    <property type="match status" value="1"/>
</dbReference>
<dbReference type="Proteomes" id="UP001432322">
    <property type="component" value="Unassembled WGS sequence"/>
</dbReference>
<name>A0AAV5WCM1_9BILA</name>
<dbReference type="CDD" id="cd18186">
    <property type="entry name" value="BTB_POZ_ZBTB_KLHL-like"/>
    <property type="match status" value="1"/>
</dbReference>
<feature type="region of interest" description="Disordered" evidence="1">
    <location>
        <begin position="1"/>
        <end position="25"/>
    </location>
</feature>
<feature type="domain" description="BTB" evidence="2">
    <location>
        <begin position="155"/>
        <end position="217"/>
    </location>
</feature>
<dbReference type="PROSITE" id="PS50097">
    <property type="entry name" value="BTB"/>
    <property type="match status" value="1"/>
</dbReference>
<protein>
    <recommendedName>
        <fullName evidence="2">BTB domain-containing protein</fullName>
    </recommendedName>
</protein>
<sequence length="313" mass="36063">MPPKRRRGHESPAKDVERKKNSHRAKEDNIIRFRFDNISQLTDDRVESPPKNIGGFNWYLFAEVEESDEDSYKREVLNVGLCVDELDDFDWFCVLTTNAKLISPKDDADSAHKRSTARLGSDHLSSCVALNMDWKYVLKSDKVKHMDFFSPSNISDVILIVEGEKLHVNKQILAHHSSFFETLFFGSFKESNQSEIKLEDVTVEDMVALLNVVYSSDHLRLDTVESVLKLADRFDMKLVLSTVDNYLIGEDRMDTLKQVFMADKYKLPFTLDASLKRFTSRGMIRLLKEMEEFESLSDAIKEELLHLAITLPS</sequence>
<dbReference type="InterPro" id="IPR011333">
    <property type="entry name" value="SKP1/BTB/POZ_sf"/>
</dbReference>
<dbReference type="SMART" id="SM00225">
    <property type="entry name" value="BTB"/>
    <property type="match status" value="1"/>
</dbReference>
<dbReference type="InterPro" id="IPR000210">
    <property type="entry name" value="BTB/POZ_dom"/>
</dbReference>
<evidence type="ECO:0000313" key="3">
    <source>
        <dbReference type="EMBL" id="GMT29749.1"/>
    </source>
</evidence>
<dbReference type="EMBL" id="BTSY01000005">
    <property type="protein sequence ID" value="GMT29749.1"/>
    <property type="molecule type" value="Genomic_DNA"/>
</dbReference>
<accession>A0AAV5WCM1</accession>